<keyword evidence="3" id="KW-1133">Transmembrane helix</keyword>
<dbReference type="Pfam" id="PF09084">
    <property type="entry name" value="NMT1"/>
    <property type="match status" value="1"/>
</dbReference>
<feature type="compositionally biased region" description="Polar residues" evidence="2">
    <location>
        <begin position="1"/>
        <end position="13"/>
    </location>
</feature>
<evidence type="ECO:0000256" key="2">
    <source>
        <dbReference type="SAM" id="MobiDB-lite"/>
    </source>
</evidence>
<dbReference type="NCBIfam" id="TIGR00229">
    <property type="entry name" value="sensory_box"/>
    <property type="match status" value="1"/>
</dbReference>
<feature type="domain" description="GGDEF" evidence="5">
    <location>
        <begin position="556"/>
        <end position="698"/>
    </location>
</feature>
<feature type="domain" description="PAS" evidence="4">
    <location>
        <begin position="398"/>
        <end position="469"/>
    </location>
</feature>
<dbReference type="InterPro" id="IPR035965">
    <property type="entry name" value="PAS-like_dom_sf"/>
</dbReference>
<dbReference type="InterPro" id="IPR029787">
    <property type="entry name" value="Nucleotide_cyclase"/>
</dbReference>
<sequence>MIQPPHSSKSSRFAMTPQRPAAHDAHHVPVQSTRLQHRFFLAFMLAGALLYTSQPAWALAPVTLQLRWLHQFQFAGYYAALHQGYYREAGLEVTLKEGGPGADPLAAVLAGQADFGIGVSSLVIDYLKGKPVLVLGPVFQHSPNVLIVHGRDRRLVDLAGDGAGRIALMGGDQDVELKAMFVDEGIALDKLHIVSNKRHLDDFLNHRIVALNAYISNEPFVLEQRGIPYTVLKPLTYGMDFYGDVLFTRRALVDERPEIAAAFRTASMRGWQYAFEHPHEIVDLIRERYNTQHKSREHLIYEADALCLLVNPELIAIGHSNPGRWLHIAKTYERFGLVQFDRSLDEFFYQPDRPLDLTWLYSTLAAILGLSLVIGSVALYIHRVNRRLALALVETSRSEERHRIIFQTSASAGVVWREGFIVTDWNRQAEALFGWTREEILGKRFVDFILTPVDRQRLPAQFARLIHENVLPSSINDNLTRDGRVITCEWFNAWLPERPGEPPEVVSLANDISERQRLEQEIRQLAFFDPLTQLPNRRLLQDRLRHTFASLRRNGGHGALMFLDLDKFKPLNDTYGHDVGDLLLIEVAQRISKCVRSTDTVARFGGDEFVVLLIDLDDDLALALDQAHCVAHKILARLAETYHLTRAAAEVVEHRCSASIGVALFDDAADAEDVLRRADTAMYAAKEGGRNRVVVNASSADAPDDRYPADRIVQRRIQPTGEFD</sequence>
<protein>
    <submittedName>
        <fullName evidence="6">Diguanylate cyclase</fullName>
    </submittedName>
</protein>
<keyword evidence="3" id="KW-0812">Transmembrane</keyword>
<dbReference type="Gene3D" id="3.30.450.20">
    <property type="entry name" value="PAS domain"/>
    <property type="match status" value="1"/>
</dbReference>
<dbReference type="Gene3D" id="3.30.70.270">
    <property type="match status" value="1"/>
</dbReference>
<evidence type="ECO:0000256" key="1">
    <source>
        <dbReference type="ARBA" id="ARBA00001946"/>
    </source>
</evidence>
<dbReference type="GO" id="GO:0006355">
    <property type="term" value="P:regulation of DNA-templated transcription"/>
    <property type="evidence" value="ECO:0007669"/>
    <property type="project" value="InterPro"/>
</dbReference>
<comment type="caution">
    <text evidence="6">The sequence shown here is derived from an EMBL/GenBank/DDBJ whole genome shotgun (WGS) entry which is preliminary data.</text>
</comment>
<accession>A0A839HLW7</accession>
<dbReference type="PROSITE" id="PS50887">
    <property type="entry name" value="GGDEF"/>
    <property type="match status" value="1"/>
</dbReference>
<dbReference type="InterPro" id="IPR013767">
    <property type="entry name" value="PAS_fold"/>
</dbReference>
<dbReference type="EMBL" id="JABVCQ010000022">
    <property type="protein sequence ID" value="MBB1126602.1"/>
    <property type="molecule type" value="Genomic_DNA"/>
</dbReference>
<dbReference type="Pfam" id="PF00989">
    <property type="entry name" value="PAS"/>
    <property type="match status" value="1"/>
</dbReference>
<dbReference type="FunFam" id="3.30.70.270:FF:000001">
    <property type="entry name" value="Diguanylate cyclase domain protein"/>
    <property type="match status" value="1"/>
</dbReference>
<dbReference type="NCBIfam" id="TIGR00254">
    <property type="entry name" value="GGDEF"/>
    <property type="match status" value="1"/>
</dbReference>
<organism evidence="6 7">
    <name type="scientific">Thiospirillum jenense</name>
    <dbReference type="NCBI Taxonomy" id="1653858"/>
    <lineage>
        <taxon>Bacteria</taxon>
        <taxon>Pseudomonadati</taxon>
        <taxon>Pseudomonadota</taxon>
        <taxon>Gammaproteobacteria</taxon>
        <taxon>Chromatiales</taxon>
        <taxon>Chromatiaceae</taxon>
        <taxon>Thiospirillum</taxon>
    </lineage>
</organism>
<proteinExistence type="predicted"/>
<dbReference type="Pfam" id="PF00990">
    <property type="entry name" value="GGDEF"/>
    <property type="match status" value="1"/>
</dbReference>
<gene>
    <name evidence="6" type="ORF">HUK38_10230</name>
</gene>
<dbReference type="PANTHER" id="PTHR46663:SF3">
    <property type="entry name" value="SLL0267 PROTEIN"/>
    <property type="match status" value="1"/>
</dbReference>
<dbReference type="CDD" id="cd00130">
    <property type="entry name" value="PAS"/>
    <property type="match status" value="1"/>
</dbReference>
<name>A0A839HLW7_9GAMM</name>
<evidence type="ECO:0000259" key="4">
    <source>
        <dbReference type="PROSITE" id="PS50112"/>
    </source>
</evidence>
<dbReference type="SMART" id="SM00091">
    <property type="entry name" value="PAS"/>
    <property type="match status" value="1"/>
</dbReference>
<dbReference type="InterPro" id="IPR015168">
    <property type="entry name" value="SsuA/THI5"/>
</dbReference>
<evidence type="ECO:0000259" key="5">
    <source>
        <dbReference type="PROSITE" id="PS50887"/>
    </source>
</evidence>
<dbReference type="Gene3D" id="3.40.190.10">
    <property type="entry name" value="Periplasmic binding protein-like II"/>
    <property type="match status" value="2"/>
</dbReference>
<feature type="transmembrane region" description="Helical" evidence="3">
    <location>
        <begin position="359"/>
        <end position="381"/>
    </location>
</feature>
<dbReference type="SMART" id="SM00267">
    <property type="entry name" value="GGDEF"/>
    <property type="match status" value="1"/>
</dbReference>
<dbReference type="InterPro" id="IPR000014">
    <property type="entry name" value="PAS"/>
</dbReference>
<dbReference type="SUPFAM" id="SSF53850">
    <property type="entry name" value="Periplasmic binding protein-like II"/>
    <property type="match status" value="1"/>
</dbReference>
<dbReference type="RefSeq" id="WP_182584232.1">
    <property type="nucleotide sequence ID" value="NZ_JABVCQ010000022.1"/>
</dbReference>
<dbReference type="SUPFAM" id="SSF55785">
    <property type="entry name" value="PYP-like sensor domain (PAS domain)"/>
    <property type="match status" value="1"/>
</dbReference>
<dbReference type="InterPro" id="IPR043128">
    <property type="entry name" value="Rev_trsase/Diguanyl_cyclase"/>
</dbReference>
<dbReference type="SUPFAM" id="SSF55073">
    <property type="entry name" value="Nucleotide cyclase"/>
    <property type="match status" value="1"/>
</dbReference>
<dbReference type="GO" id="GO:0003824">
    <property type="term" value="F:catalytic activity"/>
    <property type="evidence" value="ECO:0007669"/>
    <property type="project" value="UniProtKB-ARBA"/>
</dbReference>
<evidence type="ECO:0000313" key="6">
    <source>
        <dbReference type="EMBL" id="MBB1126602.1"/>
    </source>
</evidence>
<dbReference type="CDD" id="cd01949">
    <property type="entry name" value="GGDEF"/>
    <property type="match status" value="1"/>
</dbReference>
<dbReference type="AlphaFoldDB" id="A0A839HLW7"/>
<dbReference type="InterPro" id="IPR052163">
    <property type="entry name" value="DGC-Regulatory_Protein"/>
</dbReference>
<evidence type="ECO:0000313" key="7">
    <source>
        <dbReference type="Proteomes" id="UP000548632"/>
    </source>
</evidence>
<evidence type="ECO:0000256" key="3">
    <source>
        <dbReference type="SAM" id="Phobius"/>
    </source>
</evidence>
<dbReference type="InterPro" id="IPR000160">
    <property type="entry name" value="GGDEF_dom"/>
</dbReference>
<reference evidence="6 7" key="1">
    <citation type="journal article" date="2020" name="Arch. Microbiol.">
        <title>The genome sequence of the giant phototrophic gammaproteobacterium Thiospirillum jenense gives insight into its physiological properties and phylogenetic relationships.</title>
        <authorList>
            <person name="Imhoff J.F."/>
            <person name="Meyer T.E."/>
            <person name="Kyndt J.A."/>
        </authorList>
    </citation>
    <scope>NUCLEOTIDE SEQUENCE [LARGE SCALE GENOMIC DNA]</scope>
    <source>
        <strain evidence="6 7">DSM 216</strain>
    </source>
</reference>
<keyword evidence="3" id="KW-0472">Membrane</keyword>
<keyword evidence="7" id="KW-1185">Reference proteome</keyword>
<feature type="region of interest" description="Disordered" evidence="2">
    <location>
        <begin position="1"/>
        <end position="26"/>
    </location>
</feature>
<dbReference type="PROSITE" id="PS50112">
    <property type="entry name" value="PAS"/>
    <property type="match status" value="1"/>
</dbReference>
<dbReference type="Proteomes" id="UP000548632">
    <property type="component" value="Unassembled WGS sequence"/>
</dbReference>
<dbReference type="PANTHER" id="PTHR46663">
    <property type="entry name" value="DIGUANYLATE CYCLASE DGCT-RELATED"/>
    <property type="match status" value="1"/>
</dbReference>
<comment type="cofactor">
    <cofactor evidence="1">
        <name>Mg(2+)</name>
        <dbReference type="ChEBI" id="CHEBI:18420"/>
    </cofactor>
</comment>